<keyword evidence="2" id="KW-0408">Iron</keyword>
<dbReference type="Gene3D" id="3.20.20.100">
    <property type="entry name" value="NADP-dependent oxidoreductase domain"/>
    <property type="match status" value="1"/>
</dbReference>
<dbReference type="RefSeq" id="WP_055341649.1">
    <property type="nucleotide sequence ID" value="NZ_CDNI01000003.1"/>
</dbReference>
<dbReference type="OrthoDB" id="9773828at2"/>
<dbReference type="CDD" id="cd19096">
    <property type="entry name" value="AKR_Fe-S_oxidoreductase"/>
    <property type="match status" value="1"/>
</dbReference>
<evidence type="ECO:0000313" key="5">
    <source>
        <dbReference type="EMBL" id="CEQ03242.1"/>
    </source>
</evidence>
<organism evidence="5 6">
    <name type="scientific">Paraclostridium sordellii</name>
    <name type="common">Clostridium sordellii</name>
    <dbReference type="NCBI Taxonomy" id="1505"/>
    <lineage>
        <taxon>Bacteria</taxon>
        <taxon>Bacillati</taxon>
        <taxon>Bacillota</taxon>
        <taxon>Clostridia</taxon>
        <taxon>Peptostreptococcales</taxon>
        <taxon>Peptostreptococcaceae</taxon>
        <taxon>Paraclostridium</taxon>
    </lineage>
</organism>
<name>A0A0C7G8C9_PARSO</name>
<feature type="domain" description="4Fe-4S ferredoxin-type" evidence="4">
    <location>
        <begin position="339"/>
        <end position="367"/>
    </location>
</feature>
<proteinExistence type="predicted"/>
<dbReference type="InterPro" id="IPR017900">
    <property type="entry name" value="4Fe4S_Fe_S_CS"/>
</dbReference>
<sequence>MRYREFGSTGEKISILGFGCMRFPQTDGKINEDETLKMVRYAIDSGVNYIDTAYPYHGGESELVVGRILKDGYREKVNLATKLPSWNIKSREDMDKYLNEQLKKLQTNYIDFYLVHALDEELWDNLVKNGIFDFLDEIKRNKKVRYVGFSFHDKYEVFEKIIDDYDWDFTQIQYNYIDEEYQAGTKGLEYAYKKGLGIVIMEPLRGGKLVNNLSDDIKDIIKFANTQKSPTKWAFKFLYNKSEIGIVLSGMSTMEQVIENIKICDEEGKANSMTKDEKKIISNLGEQFKSKIKVDCTACKYCIPCPRGVNIPGCFEALNNASMFDDVESVKINMYKFIEENESDASMCIECGKCEVMCPQHINIIDKLKEVKYTFK</sequence>
<reference evidence="5 6" key="1">
    <citation type="submission" date="2015-01" db="EMBL/GenBank/DDBJ databases">
        <authorList>
            <person name="Aslett A.Martin."/>
            <person name="De Silva Nishadi"/>
        </authorList>
    </citation>
    <scope>NUCLEOTIDE SEQUENCE [LARGE SCALE GENOMIC DNA]</scope>
    <source>
        <strain evidence="5 6">R28058</strain>
    </source>
</reference>
<gene>
    <name evidence="5" type="primary">tas</name>
    <name evidence="5" type="ORF">R28058_09751</name>
</gene>
<evidence type="ECO:0000256" key="2">
    <source>
        <dbReference type="ARBA" id="ARBA00023004"/>
    </source>
</evidence>
<evidence type="ECO:0000259" key="4">
    <source>
        <dbReference type="PROSITE" id="PS51379"/>
    </source>
</evidence>
<dbReference type="PROSITE" id="PS00198">
    <property type="entry name" value="4FE4S_FER_1"/>
    <property type="match status" value="1"/>
</dbReference>
<keyword evidence="1" id="KW-0479">Metal-binding</keyword>
<keyword evidence="3" id="KW-0411">Iron-sulfur</keyword>
<accession>A0A0C7G8C9</accession>
<evidence type="ECO:0000256" key="1">
    <source>
        <dbReference type="ARBA" id="ARBA00022723"/>
    </source>
</evidence>
<dbReference type="InterPro" id="IPR017896">
    <property type="entry name" value="4Fe4S_Fe-S-bd"/>
</dbReference>
<dbReference type="PROSITE" id="PS51379">
    <property type="entry name" value="4FE4S_FER_2"/>
    <property type="match status" value="1"/>
</dbReference>
<dbReference type="Pfam" id="PF13187">
    <property type="entry name" value="Fer4_9"/>
    <property type="match status" value="1"/>
</dbReference>
<protein>
    <submittedName>
        <fullName evidence="5">Aldo/keto reductase family oxidoreductase</fullName>
    </submittedName>
</protein>
<dbReference type="GO" id="GO:0051536">
    <property type="term" value="F:iron-sulfur cluster binding"/>
    <property type="evidence" value="ECO:0007669"/>
    <property type="project" value="UniProtKB-KW"/>
</dbReference>
<dbReference type="SUPFAM" id="SSF46548">
    <property type="entry name" value="alpha-helical ferredoxin"/>
    <property type="match status" value="1"/>
</dbReference>
<dbReference type="EMBL" id="CEKZ01000003">
    <property type="protein sequence ID" value="CEQ03242.1"/>
    <property type="molecule type" value="Genomic_DNA"/>
</dbReference>
<dbReference type="GO" id="GO:0046872">
    <property type="term" value="F:metal ion binding"/>
    <property type="evidence" value="ECO:0007669"/>
    <property type="project" value="UniProtKB-KW"/>
</dbReference>
<dbReference type="InterPro" id="IPR023210">
    <property type="entry name" value="NADP_OxRdtase_dom"/>
</dbReference>
<dbReference type="InterPro" id="IPR053135">
    <property type="entry name" value="AKR2_Oxidoreductase"/>
</dbReference>
<dbReference type="AlphaFoldDB" id="A0A0C7G8C9"/>
<dbReference type="PANTHER" id="PTHR43312:SF2">
    <property type="entry name" value="OXIDOREDUCTASE"/>
    <property type="match status" value="1"/>
</dbReference>
<dbReference type="PANTHER" id="PTHR43312">
    <property type="entry name" value="D-THREO-ALDOSE 1-DEHYDROGENASE"/>
    <property type="match status" value="1"/>
</dbReference>
<evidence type="ECO:0000256" key="3">
    <source>
        <dbReference type="ARBA" id="ARBA00023014"/>
    </source>
</evidence>
<evidence type="ECO:0000313" key="6">
    <source>
        <dbReference type="Proteomes" id="UP000049127"/>
    </source>
</evidence>
<dbReference type="Pfam" id="PF00248">
    <property type="entry name" value="Aldo_ket_red"/>
    <property type="match status" value="1"/>
</dbReference>
<dbReference type="SUPFAM" id="SSF51430">
    <property type="entry name" value="NAD(P)-linked oxidoreductase"/>
    <property type="match status" value="1"/>
</dbReference>
<dbReference type="Proteomes" id="UP000049127">
    <property type="component" value="Unassembled WGS sequence"/>
</dbReference>
<dbReference type="InterPro" id="IPR036812">
    <property type="entry name" value="NAD(P)_OxRdtase_dom_sf"/>
</dbReference>